<reference evidence="3 4" key="1">
    <citation type="submission" date="2015-01" db="EMBL/GenBank/DDBJ databases">
        <title>Draft genome of the acidophilic iron oxidizer Acidithrix ferrooxidans strain Py-F3.</title>
        <authorList>
            <person name="Poehlein A."/>
            <person name="Eisen S."/>
            <person name="Schloemann M."/>
            <person name="Johnson B.D."/>
            <person name="Daniel R."/>
            <person name="Muehling M."/>
        </authorList>
    </citation>
    <scope>NUCLEOTIDE SEQUENCE [LARGE SCALE GENOMIC DNA]</scope>
    <source>
        <strain evidence="3 4">Py-F3</strain>
    </source>
</reference>
<evidence type="ECO:0000313" key="4">
    <source>
        <dbReference type="Proteomes" id="UP000032360"/>
    </source>
</evidence>
<sequence>MKLKAKSDRVIITNAEFATRPKCLDSRHRPIIDNLYNILMVKISVSKARERLSEVVEIAQTEPVELELYGRRAAVVISPSQYDEMLEALEESHDVTAFDIALAEEENNIPWEQVKRDLGWL</sequence>
<gene>
    <name evidence="3" type="ORF">AXFE_35180</name>
</gene>
<dbReference type="Proteomes" id="UP000032360">
    <property type="component" value="Unassembled WGS sequence"/>
</dbReference>
<protein>
    <recommendedName>
        <fullName evidence="2">Antitoxin</fullName>
    </recommendedName>
</protein>
<proteinExistence type="inferred from homology"/>
<evidence type="ECO:0000256" key="2">
    <source>
        <dbReference type="RuleBase" id="RU362080"/>
    </source>
</evidence>
<evidence type="ECO:0000256" key="1">
    <source>
        <dbReference type="ARBA" id="ARBA00009981"/>
    </source>
</evidence>
<name>A0A0D8HF02_9ACTN</name>
<dbReference type="AlphaFoldDB" id="A0A0D8HF02"/>
<dbReference type="InterPro" id="IPR036165">
    <property type="entry name" value="YefM-like_sf"/>
</dbReference>
<dbReference type="Gene3D" id="3.40.1620.10">
    <property type="entry name" value="YefM-like domain"/>
    <property type="match status" value="1"/>
</dbReference>
<keyword evidence="4" id="KW-1185">Reference proteome</keyword>
<dbReference type="SUPFAM" id="SSF143120">
    <property type="entry name" value="YefM-like"/>
    <property type="match status" value="1"/>
</dbReference>
<comment type="similarity">
    <text evidence="1 2">Belongs to the phD/YefM antitoxin family.</text>
</comment>
<dbReference type="Pfam" id="PF02604">
    <property type="entry name" value="PhdYeFM_antitox"/>
    <property type="match status" value="1"/>
</dbReference>
<dbReference type="EMBL" id="JXYS01000135">
    <property type="protein sequence ID" value="KJF15646.1"/>
    <property type="molecule type" value="Genomic_DNA"/>
</dbReference>
<evidence type="ECO:0000313" key="3">
    <source>
        <dbReference type="EMBL" id="KJF15646.1"/>
    </source>
</evidence>
<organism evidence="3 4">
    <name type="scientific">Acidithrix ferrooxidans</name>
    <dbReference type="NCBI Taxonomy" id="1280514"/>
    <lineage>
        <taxon>Bacteria</taxon>
        <taxon>Bacillati</taxon>
        <taxon>Actinomycetota</taxon>
        <taxon>Acidimicrobiia</taxon>
        <taxon>Acidimicrobiales</taxon>
        <taxon>Acidimicrobiaceae</taxon>
        <taxon>Acidithrix</taxon>
    </lineage>
</organism>
<dbReference type="InterPro" id="IPR006442">
    <property type="entry name" value="Antitoxin_Phd/YefM"/>
</dbReference>
<comment type="function">
    <text evidence="2">Antitoxin component of a type II toxin-antitoxin (TA) system.</text>
</comment>
<dbReference type="NCBIfam" id="TIGR01552">
    <property type="entry name" value="phd_fam"/>
    <property type="match status" value="1"/>
</dbReference>
<dbReference type="STRING" id="1280514.AXFE_35180"/>
<accession>A0A0D8HF02</accession>
<comment type="caution">
    <text evidence="3">The sequence shown here is derived from an EMBL/GenBank/DDBJ whole genome shotgun (WGS) entry which is preliminary data.</text>
</comment>